<evidence type="ECO:0000256" key="9">
    <source>
        <dbReference type="ARBA" id="ARBA00032837"/>
    </source>
</evidence>
<reference evidence="11" key="1">
    <citation type="submission" date="2025-08" db="UniProtKB">
        <authorList>
            <consortium name="Ensembl"/>
        </authorList>
    </citation>
    <scope>IDENTIFICATION</scope>
</reference>
<evidence type="ECO:0000313" key="11">
    <source>
        <dbReference type="Ensembl" id="ENSHCOP00000002575.1"/>
    </source>
</evidence>
<dbReference type="UniPathway" id="UPA00251">
    <property type="reaction ID" value="UER00318"/>
</dbReference>
<dbReference type="GO" id="GO:0006782">
    <property type="term" value="P:protoporphyrinogen IX biosynthetic process"/>
    <property type="evidence" value="ECO:0007669"/>
    <property type="project" value="UniProtKB-UniPathway"/>
</dbReference>
<dbReference type="PANTHER" id="PTHR11458:SF0">
    <property type="entry name" value="DELTA-AMINOLEVULINIC ACID DEHYDRATASE"/>
    <property type="match status" value="1"/>
</dbReference>
<dbReference type="STRING" id="109280.ENSHCOP00000002575"/>
<comment type="catalytic activity">
    <reaction evidence="10">
        <text>2 5-aminolevulinate = porphobilinogen + 2 H2O + H(+)</text>
        <dbReference type="Rhea" id="RHEA:24064"/>
        <dbReference type="ChEBI" id="CHEBI:15377"/>
        <dbReference type="ChEBI" id="CHEBI:15378"/>
        <dbReference type="ChEBI" id="CHEBI:58126"/>
        <dbReference type="ChEBI" id="CHEBI:356416"/>
        <dbReference type="EC" id="4.2.1.24"/>
    </reaction>
</comment>
<comment type="pathway">
    <text evidence="1">Porphyrin-containing compound metabolism; protoporphyrin-IX biosynthesis; coproporphyrinogen-III from 5-aminolevulinate: step 1/4.</text>
</comment>
<organism evidence="11 12">
    <name type="scientific">Hippocampus comes</name>
    <name type="common">Tiger tail seahorse</name>
    <dbReference type="NCBI Taxonomy" id="109280"/>
    <lineage>
        <taxon>Eukaryota</taxon>
        <taxon>Metazoa</taxon>
        <taxon>Chordata</taxon>
        <taxon>Craniata</taxon>
        <taxon>Vertebrata</taxon>
        <taxon>Euteleostomi</taxon>
        <taxon>Actinopterygii</taxon>
        <taxon>Neopterygii</taxon>
        <taxon>Teleostei</taxon>
        <taxon>Neoteleostei</taxon>
        <taxon>Acanthomorphata</taxon>
        <taxon>Syngnathiaria</taxon>
        <taxon>Syngnathiformes</taxon>
        <taxon>Syngnathoidei</taxon>
        <taxon>Syngnathidae</taxon>
        <taxon>Hippocampus</taxon>
    </lineage>
</organism>
<keyword evidence="12" id="KW-1185">Reference proteome</keyword>
<dbReference type="SUPFAM" id="SSF51569">
    <property type="entry name" value="Aldolase"/>
    <property type="match status" value="1"/>
</dbReference>
<dbReference type="Ensembl" id="ENSHCOT00000010188.1">
    <property type="protein sequence ID" value="ENSHCOP00000002575.1"/>
    <property type="gene ID" value="ENSHCOG00000003747.1"/>
</dbReference>
<dbReference type="InterPro" id="IPR013785">
    <property type="entry name" value="Aldolase_TIM"/>
</dbReference>
<dbReference type="GeneTree" id="ENSGT00390000006998"/>
<comment type="function">
    <text evidence="7">Catalyzes an early step in the biosynthesis of tetrapyrroles. Binds two molecules of 5-aminolevulinate per subunit, each at a distinct site, and catalyzes their condensation to form porphobilinogen.</text>
</comment>
<name>A0A3Q2XE08_HIPCM</name>
<dbReference type="AlphaFoldDB" id="A0A3Q2XE08"/>
<proteinExistence type="inferred from homology"/>
<keyword evidence="5" id="KW-0456">Lyase</keyword>
<keyword evidence="6" id="KW-0627">Porphyrin biosynthesis</keyword>
<evidence type="ECO:0000256" key="5">
    <source>
        <dbReference type="ARBA" id="ARBA00023239"/>
    </source>
</evidence>
<evidence type="ECO:0000313" key="12">
    <source>
        <dbReference type="Proteomes" id="UP000264820"/>
    </source>
</evidence>
<evidence type="ECO:0000256" key="8">
    <source>
        <dbReference type="ARBA" id="ARBA00025861"/>
    </source>
</evidence>
<dbReference type="Gene3D" id="3.20.20.70">
    <property type="entry name" value="Aldolase class I"/>
    <property type="match status" value="1"/>
</dbReference>
<dbReference type="GO" id="GO:0005829">
    <property type="term" value="C:cytosol"/>
    <property type="evidence" value="ECO:0007669"/>
    <property type="project" value="TreeGrafter"/>
</dbReference>
<comment type="subunit">
    <text evidence="8">Homooctamer; active form. Homohexamer; low activity form.</text>
</comment>
<protein>
    <recommendedName>
        <fullName evidence="3">porphobilinogen synthase</fullName>
        <ecNumber evidence="3">4.2.1.24</ecNumber>
    </recommendedName>
    <alternativeName>
        <fullName evidence="9">Porphobilinogen synthase</fullName>
    </alternativeName>
</protein>
<evidence type="ECO:0000256" key="7">
    <source>
        <dbReference type="ARBA" id="ARBA00025628"/>
    </source>
</evidence>
<evidence type="ECO:0000256" key="2">
    <source>
        <dbReference type="ARBA" id="ARBA00008055"/>
    </source>
</evidence>
<dbReference type="GO" id="GO:0008270">
    <property type="term" value="F:zinc ion binding"/>
    <property type="evidence" value="ECO:0007669"/>
    <property type="project" value="TreeGrafter"/>
</dbReference>
<accession>A0A3Q2XE08</accession>
<dbReference type="Pfam" id="PF00490">
    <property type="entry name" value="ALAD"/>
    <property type="match status" value="1"/>
</dbReference>
<evidence type="ECO:0000256" key="3">
    <source>
        <dbReference type="ARBA" id="ARBA00012053"/>
    </source>
</evidence>
<dbReference type="PANTHER" id="PTHR11458">
    <property type="entry name" value="DELTA-AMINOLEVULINIC ACID DEHYDRATASE"/>
    <property type="match status" value="1"/>
</dbReference>
<dbReference type="EC" id="4.2.1.24" evidence="3"/>
<evidence type="ECO:0000256" key="6">
    <source>
        <dbReference type="ARBA" id="ARBA00023244"/>
    </source>
</evidence>
<keyword evidence="4" id="KW-0350">Heme biosynthesis</keyword>
<dbReference type="GO" id="GO:0004655">
    <property type="term" value="F:porphobilinogen synthase activity"/>
    <property type="evidence" value="ECO:0007669"/>
    <property type="project" value="UniProtKB-EC"/>
</dbReference>
<comment type="similarity">
    <text evidence="2">Belongs to the ALAD family.</text>
</comment>
<sequence>MQTPVQSIIHSGYFHPTLRYWQTCATDIKTENLIYPIFITDNVDAVEPIKSLPGQDRCGVNKLEGMLQPLVENGLKCVLIFGSIIHSGYFHPTLRYWQTCATDIKTENLIYPIFIT</sequence>
<evidence type="ECO:0000256" key="4">
    <source>
        <dbReference type="ARBA" id="ARBA00023133"/>
    </source>
</evidence>
<dbReference type="SMART" id="SM01004">
    <property type="entry name" value="ALAD"/>
    <property type="match status" value="1"/>
</dbReference>
<evidence type="ECO:0000256" key="1">
    <source>
        <dbReference type="ARBA" id="ARBA00004694"/>
    </source>
</evidence>
<dbReference type="Proteomes" id="UP000264820">
    <property type="component" value="Unplaced"/>
</dbReference>
<evidence type="ECO:0000256" key="10">
    <source>
        <dbReference type="ARBA" id="ARBA00047651"/>
    </source>
</evidence>
<dbReference type="InterPro" id="IPR001731">
    <property type="entry name" value="ALAD"/>
</dbReference>
<reference evidence="11" key="2">
    <citation type="submission" date="2025-09" db="UniProtKB">
        <authorList>
            <consortium name="Ensembl"/>
        </authorList>
    </citation>
    <scope>IDENTIFICATION</scope>
</reference>